<dbReference type="EMBL" id="AYCK01016164">
    <property type="status" value="NOT_ANNOTATED_CDS"/>
    <property type="molecule type" value="Genomic_DNA"/>
</dbReference>
<sequence length="547" mass="59671">MDEFGVYAIFGVNGPPQRLLRAEGSCRVSAAVPPSVRQVVLFSSGPWGERICVNAELNDADQIPITIGKLTPYNKCLSWEQWEEETWTDGVTLNVSLEGGNPTNSQPELIAVNEYTPKNPTAPLADRELSGKRKRERSTEEDGGDRMSEARGEENICPNGVKEKATPVRKGKGQVKSQKLFGNGTDASKVKAAANEAGATPLQNAARTKSRQAKTPTQTSSLVGPSGRWGQTLCPIDAQTAILIGGQGARMQFCKDPMWKLCTEDLSWVAAETLAEGPTPEARIGHSAVFDPDSKRIFVFGGSKNKKWFNDVHILDTQSWRWTMVEAQGKVPPLAYHSCSMFRGELFVLGGVFPRPNPEPDGCSDSLYIFDPHLSIWYQPIVTGDKPSPRSGHSACVMQERYIYVFGGWDTPVCYNDMYMLDLGLMEFSVVKTSGKAPSPRSWHGSAVLSETKFLIHGGYNGNNALSDTFIFDIDTNSWTELKLAQLSTLRAGHSIVTMETPDHHGYSEDSSVSAGRTLLVFGGGDNEGTFFSDVTSVSVEDLLAAA</sequence>
<keyword evidence="1" id="KW-0880">Kelch repeat</keyword>
<evidence type="ECO:0000256" key="1">
    <source>
        <dbReference type="ARBA" id="ARBA00022441"/>
    </source>
</evidence>
<dbReference type="Proteomes" id="UP000028760">
    <property type="component" value="Unassembled WGS sequence"/>
</dbReference>
<evidence type="ECO:0000256" key="2">
    <source>
        <dbReference type="ARBA" id="ARBA00022737"/>
    </source>
</evidence>
<accession>A0A087X5I8</accession>
<reference evidence="4" key="2">
    <citation type="submission" date="2025-08" db="UniProtKB">
        <authorList>
            <consortium name="Ensembl"/>
        </authorList>
    </citation>
    <scope>IDENTIFICATION</scope>
</reference>
<organism evidence="4 5">
    <name type="scientific">Poecilia formosa</name>
    <name type="common">Amazon molly</name>
    <name type="synonym">Limia formosa</name>
    <dbReference type="NCBI Taxonomy" id="48698"/>
    <lineage>
        <taxon>Eukaryota</taxon>
        <taxon>Metazoa</taxon>
        <taxon>Chordata</taxon>
        <taxon>Craniata</taxon>
        <taxon>Vertebrata</taxon>
        <taxon>Euteleostomi</taxon>
        <taxon>Actinopterygii</taxon>
        <taxon>Neopterygii</taxon>
        <taxon>Teleostei</taxon>
        <taxon>Neoteleostei</taxon>
        <taxon>Acanthomorphata</taxon>
        <taxon>Ovalentaria</taxon>
        <taxon>Atherinomorphae</taxon>
        <taxon>Cyprinodontiformes</taxon>
        <taxon>Poeciliidae</taxon>
        <taxon>Poeciliinae</taxon>
        <taxon>Poecilia</taxon>
    </lineage>
</organism>
<dbReference type="Pfam" id="PF13415">
    <property type="entry name" value="Beta-prop_FBX42"/>
    <property type="match status" value="1"/>
</dbReference>
<dbReference type="Gene3D" id="2.120.10.80">
    <property type="entry name" value="Kelch-type beta propeller"/>
    <property type="match status" value="2"/>
</dbReference>
<feature type="compositionally biased region" description="Polar residues" evidence="3">
    <location>
        <begin position="201"/>
        <end position="223"/>
    </location>
</feature>
<dbReference type="KEGG" id="pfor:103153604"/>
<dbReference type="InterPro" id="IPR006652">
    <property type="entry name" value="Kelch_1"/>
</dbReference>
<dbReference type="eggNOG" id="KOG0379">
    <property type="taxonomic scope" value="Eukaryota"/>
</dbReference>
<name>A0A087X5I8_POEFO</name>
<protein>
    <submittedName>
        <fullName evidence="4">Kelch repeat-containing protein</fullName>
    </submittedName>
</protein>
<dbReference type="SMART" id="SM00612">
    <property type="entry name" value="Kelch"/>
    <property type="match status" value="4"/>
</dbReference>
<keyword evidence="2" id="KW-0677">Repeat</keyword>
<dbReference type="Ensembl" id="ENSPFOT00000001043.2">
    <property type="protein sequence ID" value="ENSPFOP00000001041.2"/>
    <property type="gene ID" value="ENSPFOG00000001069.2"/>
</dbReference>
<evidence type="ECO:0000313" key="4">
    <source>
        <dbReference type="Ensembl" id="ENSPFOP00000001041.2"/>
    </source>
</evidence>
<reference evidence="5" key="1">
    <citation type="submission" date="2013-10" db="EMBL/GenBank/DDBJ databases">
        <authorList>
            <person name="Schartl M."/>
            <person name="Warren W."/>
        </authorList>
    </citation>
    <scope>NUCLEOTIDE SEQUENCE [LARGE SCALE GENOMIC DNA]</scope>
    <source>
        <strain evidence="5">female</strain>
    </source>
</reference>
<dbReference type="GeneTree" id="ENSGT00940000166766"/>
<dbReference type="SUPFAM" id="SSF117281">
    <property type="entry name" value="Kelch motif"/>
    <property type="match status" value="1"/>
</dbReference>
<proteinExistence type="predicted"/>
<keyword evidence="5" id="KW-1185">Reference proteome</keyword>
<dbReference type="OMA" id="PWGDRIC"/>
<dbReference type="PANTHER" id="PTHR46093">
    <property type="entry name" value="ACYL-COA-BINDING DOMAIN-CONTAINING PROTEIN 5"/>
    <property type="match status" value="1"/>
</dbReference>
<dbReference type="RefSeq" id="XP_007574646.1">
    <property type="nucleotide sequence ID" value="XM_007574584.2"/>
</dbReference>
<evidence type="ECO:0000313" key="5">
    <source>
        <dbReference type="Proteomes" id="UP000028760"/>
    </source>
</evidence>
<dbReference type="PANTHER" id="PTHR46093:SF19">
    <property type="entry name" value="RAB9 EFFECTOR PROTEIN WITH KELCH MOTIFS-LIKE"/>
    <property type="match status" value="1"/>
</dbReference>
<dbReference type="CTD" id="323406"/>
<dbReference type="InterPro" id="IPR015915">
    <property type="entry name" value="Kelch-typ_b-propeller"/>
</dbReference>
<dbReference type="OrthoDB" id="10250130at2759"/>
<evidence type="ECO:0000256" key="3">
    <source>
        <dbReference type="SAM" id="MobiDB-lite"/>
    </source>
</evidence>
<dbReference type="GeneID" id="103153604"/>
<dbReference type="AlphaFoldDB" id="A0A087X5I8"/>
<feature type="compositionally biased region" description="Basic and acidic residues" evidence="3">
    <location>
        <begin position="125"/>
        <end position="153"/>
    </location>
</feature>
<feature type="region of interest" description="Disordered" evidence="3">
    <location>
        <begin position="115"/>
        <end position="153"/>
    </location>
</feature>
<dbReference type="STRING" id="48698.ENSPFOP00000001041"/>
<feature type="region of interest" description="Disordered" evidence="3">
    <location>
        <begin position="197"/>
        <end position="226"/>
    </location>
</feature>
<reference evidence="4" key="3">
    <citation type="submission" date="2025-09" db="UniProtKB">
        <authorList>
            <consortium name="Ensembl"/>
        </authorList>
    </citation>
    <scope>IDENTIFICATION</scope>
</reference>